<gene>
    <name evidence="1" type="ORF">MTP16_24770</name>
</gene>
<organism evidence="1 2">
    <name type="scientific">Hymenobacter monticola</name>
    <dbReference type="NCBI Taxonomy" id="1705399"/>
    <lineage>
        <taxon>Bacteria</taxon>
        <taxon>Pseudomonadati</taxon>
        <taxon>Bacteroidota</taxon>
        <taxon>Cytophagia</taxon>
        <taxon>Cytophagales</taxon>
        <taxon>Hymenobacteraceae</taxon>
        <taxon>Hymenobacter</taxon>
    </lineage>
</organism>
<dbReference type="EMBL" id="CP094537">
    <property type="protein sequence ID" value="UOE36705.1"/>
    <property type="molecule type" value="Genomic_DNA"/>
</dbReference>
<keyword evidence="1" id="KW-0614">Plasmid</keyword>
<geneLocation type="plasmid" evidence="1 2">
    <name>unnamed3</name>
</geneLocation>
<evidence type="ECO:0000313" key="2">
    <source>
        <dbReference type="Proteomes" id="UP000831390"/>
    </source>
</evidence>
<sequence length="124" mass="14130">MDPQPLSFTYDLRDMSRSMNTPTEVNLCDWDQLQKLHLRELRLAGTIDLSTASRLINFNGWLAIASFSLIVGKQFVTEPKGCHKVELSDESTVTITASLTCKNDFNALAMEMLELLRPMHERQQ</sequence>
<dbReference type="Proteomes" id="UP000831390">
    <property type="component" value="Plasmid unnamed3"/>
</dbReference>
<accession>A0ABY4BCA7</accession>
<proteinExistence type="predicted"/>
<dbReference type="RefSeq" id="WP_243520834.1">
    <property type="nucleotide sequence ID" value="NZ_CP094537.1"/>
</dbReference>
<protein>
    <submittedName>
        <fullName evidence="1">Uncharacterized protein</fullName>
    </submittedName>
</protein>
<name>A0ABY4BCA7_9BACT</name>
<reference evidence="1 2" key="1">
    <citation type="submission" date="2022-03" db="EMBL/GenBank/DDBJ databases">
        <title>Hymenobactersp. isolated from the air.</title>
        <authorList>
            <person name="Won M."/>
            <person name="Kwon S.-W."/>
        </authorList>
    </citation>
    <scope>NUCLEOTIDE SEQUENCE [LARGE SCALE GENOMIC DNA]</scope>
    <source>
        <strain evidence="1 2">KACC 22596</strain>
        <plasmid evidence="1 2">unnamed3</plasmid>
    </source>
</reference>
<evidence type="ECO:0000313" key="1">
    <source>
        <dbReference type="EMBL" id="UOE36705.1"/>
    </source>
</evidence>
<keyword evidence="2" id="KW-1185">Reference proteome</keyword>